<evidence type="ECO:0000256" key="3">
    <source>
        <dbReference type="ARBA" id="ARBA00022723"/>
    </source>
</evidence>
<feature type="active site" evidence="9">
    <location>
        <position position="142"/>
    </location>
</feature>
<dbReference type="Proteomes" id="UP000595564">
    <property type="component" value="Chromosome"/>
</dbReference>
<dbReference type="InterPro" id="IPR042109">
    <property type="entry name" value="Adenylosuccinate_synth_dom1"/>
</dbReference>
<dbReference type="PROSITE" id="PS00513">
    <property type="entry name" value="ADENYLOSUCCIN_SYN_2"/>
    <property type="match status" value="1"/>
</dbReference>
<dbReference type="SUPFAM" id="SSF52540">
    <property type="entry name" value="P-loop containing nucleoside triphosphate hydrolases"/>
    <property type="match status" value="1"/>
</dbReference>
<evidence type="ECO:0000256" key="9">
    <source>
        <dbReference type="PROSITE-ProRule" id="PRU10134"/>
    </source>
</evidence>
<evidence type="ECO:0000313" key="12">
    <source>
        <dbReference type="Proteomes" id="UP000595564"/>
    </source>
</evidence>
<dbReference type="Gene3D" id="1.10.300.10">
    <property type="entry name" value="Adenylosuccinate Synthetase, subunit A, domain 2"/>
    <property type="match status" value="1"/>
</dbReference>
<comment type="cofactor">
    <cofactor evidence="8">
        <name>Mg(2+)</name>
        <dbReference type="ChEBI" id="CHEBI:18420"/>
    </cofactor>
    <text evidence="8">Binds 1 Mg(2+) ion per subunit.</text>
</comment>
<feature type="binding site" evidence="8">
    <location>
        <position position="14"/>
    </location>
    <ligand>
        <name>Mg(2+)</name>
        <dbReference type="ChEBI" id="CHEBI:18420"/>
    </ligand>
</feature>
<dbReference type="EMBL" id="AP017470">
    <property type="protein sequence ID" value="BBB32810.1"/>
    <property type="molecule type" value="Genomic_DNA"/>
</dbReference>
<feature type="binding site" description="in other chain" evidence="8">
    <location>
        <position position="131"/>
    </location>
    <ligand>
        <name>IMP</name>
        <dbReference type="ChEBI" id="CHEBI:58053"/>
        <note>ligand shared between dimeric partners</note>
    </ligand>
</feature>
<reference evidence="11 12" key="1">
    <citation type="journal article" date="2012" name="Extremophiles">
        <title>Thermotomaculum hydrothermale gen. nov., sp. nov., a novel heterotrophic thermophile within the phylum Acidobacteria from a deep-sea hydrothermal vent chimney in the Southern Okinawa Trough.</title>
        <authorList>
            <person name="Izumi H."/>
            <person name="Nunoura T."/>
            <person name="Miyazaki M."/>
            <person name="Mino S."/>
            <person name="Toki T."/>
            <person name="Takai K."/>
            <person name="Sako Y."/>
            <person name="Sawabe T."/>
            <person name="Nakagawa S."/>
        </authorList>
    </citation>
    <scope>NUCLEOTIDE SEQUENCE [LARGE SCALE GENOMIC DNA]</scope>
    <source>
        <strain evidence="11 12">AC55</strain>
    </source>
</reference>
<feature type="binding site" evidence="8">
    <location>
        <position position="307"/>
    </location>
    <ligand>
        <name>GTP</name>
        <dbReference type="ChEBI" id="CHEBI:37565"/>
    </ligand>
</feature>
<comment type="similarity">
    <text evidence="8 10">Belongs to the adenylosuccinate synthetase family.</text>
</comment>
<evidence type="ECO:0000256" key="1">
    <source>
        <dbReference type="ARBA" id="ARBA00011738"/>
    </source>
</evidence>
<dbReference type="FunFam" id="1.10.300.10:FF:000001">
    <property type="entry name" value="Adenylosuccinate synthetase"/>
    <property type="match status" value="1"/>
</dbReference>
<comment type="function">
    <text evidence="8">Plays an important role in the de novo pathway of purine nucleotide biosynthesis. Catalyzes the first committed step in the biosynthesis of AMP from IMP.</text>
</comment>
<feature type="binding site" description="in other chain" evidence="8">
    <location>
        <position position="305"/>
    </location>
    <ligand>
        <name>IMP</name>
        <dbReference type="ChEBI" id="CHEBI:58053"/>
        <note>ligand shared between dimeric partners</note>
    </ligand>
</feature>
<feature type="binding site" evidence="8">
    <location>
        <position position="41"/>
    </location>
    <ligand>
        <name>Mg(2+)</name>
        <dbReference type="ChEBI" id="CHEBI:18420"/>
    </ligand>
</feature>
<dbReference type="KEGG" id="thyd:TTHT_1293"/>
<proteinExistence type="inferred from homology"/>
<sequence length="435" mass="48353">MGINICVTGGQWGDEGKGKVIDILSRDFDVVVRFQGGSNAGHTVVIDGKTYFLHLVPSGIFHDDKVCVIGNGVVIDPFSLKEEIENLKEKGVKVTPEKLIISDRAHLVLPFHKILDKALEDNRNFKKIGTTGRGIGPAYATKALRTGIRVVDLFNDNSLKIMLKDAINKFNFLFENYFKVETVDIEKLYDELMEIKEYFRPFISNTVYKLEKFSKEGKSILFEGAQASLLDIDHGTYPFVTSSSVISGGVSSGAGFPAKKLDYSIGIFKTYCTRVGNGPFPTEAENGVGEILRAAGGEFGTTTGRPRRCGWFDLVAAKYATIINGYTHIALMKLDVLSKFEEIPVCIGYRYKGTLLKEFPSDINILEKVEPYFKFLKGWGSDISGIKNFDDLPAEAKDYVKYISDALETKLYLISTGPDRSESIVVDNFIEKTKL</sequence>
<dbReference type="PROSITE" id="PS01266">
    <property type="entry name" value="ADENYLOSUCCIN_SYN_1"/>
    <property type="match status" value="1"/>
</dbReference>
<evidence type="ECO:0000256" key="4">
    <source>
        <dbReference type="ARBA" id="ARBA00022741"/>
    </source>
</evidence>
<evidence type="ECO:0000256" key="2">
    <source>
        <dbReference type="ARBA" id="ARBA00022598"/>
    </source>
</evidence>
<organism evidence="11 12">
    <name type="scientific">Thermotomaculum hydrothermale</name>
    <dbReference type="NCBI Taxonomy" id="981385"/>
    <lineage>
        <taxon>Bacteria</taxon>
        <taxon>Pseudomonadati</taxon>
        <taxon>Acidobacteriota</taxon>
        <taxon>Holophagae</taxon>
        <taxon>Thermotomaculales</taxon>
        <taxon>Thermotomaculaceae</taxon>
        <taxon>Thermotomaculum</taxon>
    </lineage>
</organism>
<dbReference type="NCBIfam" id="NF002223">
    <property type="entry name" value="PRK01117.1"/>
    <property type="match status" value="1"/>
</dbReference>
<protein>
    <recommendedName>
        <fullName evidence="8 10">Adenylosuccinate synthetase</fullName>
        <shortName evidence="8">AMPSase</shortName>
        <shortName evidence="8">AdSS</shortName>
        <ecNumber evidence="8 10">6.3.4.4</ecNumber>
    </recommendedName>
    <alternativeName>
        <fullName evidence="8">IMP--aspartate ligase</fullName>
    </alternativeName>
</protein>
<dbReference type="GO" id="GO:0005525">
    <property type="term" value="F:GTP binding"/>
    <property type="evidence" value="ECO:0007669"/>
    <property type="project" value="UniProtKB-UniRule"/>
</dbReference>
<dbReference type="GO" id="GO:0005737">
    <property type="term" value="C:cytoplasm"/>
    <property type="evidence" value="ECO:0007669"/>
    <property type="project" value="UniProtKB-SubCell"/>
</dbReference>
<evidence type="ECO:0000256" key="6">
    <source>
        <dbReference type="ARBA" id="ARBA00022842"/>
    </source>
</evidence>
<feature type="active site" description="Proton donor" evidence="8">
    <location>
        <position position="42"/>
    </location>
</feature>
<comment type="subcellular location">
    <subcellularLocation>
        <location evidence="8">Cytoplasm</location>
    </subcellularLocation>
</comment>
<keyword evidence="7 8" id="KW-0342">GTP-binding</keyword>
<feature type="binding site" evidence="8">
    <location>
        <begin position="13"/>
        <end position="19"/>
    </location>
    <ligand>
        <name>GTP</name>
        <dbReference type="ChEBI" id="CHEBI:37565"/>
    </ligand>
</feature>
<evidence type="ECO:0000256" key="7">
    <source>
        <dbReference type="ARBA" id="ARBA00023134"/>
    </source>
</evidence>
<dbReference type="GO" id="GO:0000287">
    <property type="term" value="F:magnesium ion binding"/>
    <property type="evidence" value="ECO:0007669"/>
    <property type="project" value="UniProtKB-UniRule"/>
</dbReference>
<dbReference type="CDD" id="cd03108">
    <property type="entry name" value="AdSS"/>
    <property type="match status" value="1"/>
</dbReference>
<dbReference type="RefSeq" id="WP_201327113.1">
    <property type="nucleotide sequence ID" value="NZ_AP017470.1"/>
</dbReference>
<dbReference type="InterPro" id="IPR042110">
    <property type="entry name" value="Adenylosuccinate_synth_dom2"/>
</dbReference>
<dbReference type="InterPro" id="IPR027417">
    <property type="entry name" value="P-loop_NTPase"/>
</dbReference>
<dbReference type="EC" id="6.3.4.4" evidence="8 10"/>
<feature type="binding site" description="in other chain" evidence="8">
    <location>
        <position position="241"/>
    </location>
    <ligand>
        <name>IMP</name>
        <dbReference type="ChEBI" id="CHEBI:58053"/>
        <note>ligand shared between dimeric partners</note>
    </ligand>
</feature>
<dbReference type="PANTHER" id="PTHR11846">
    <property type="entry name" value="ADENYLOSUCCINATE SYNTHETASE"/>
    <property type="match status" value="1"/>
</dbReference>
<dbReference type="Gene3D" id="3.40.440.10">
    <property type="entry name" value="Adenylosuccinate Synthetase, subunit A, domain 1"/>
    <property type="match status" value="1"/>
</dbReference>
<dbReference type="FunFam" id="3.90.170.10:FF:000001">
    <property type="entry name" value="Adenylosuccinate synthetase"/>
    <property type="match status" value="1"/>
</dbReference>
<feature type="binding site" evidence="8">
    <location>
        <begin position="41"/>
        <end position="43"/>
    </location>
    <ligand>
        <name>GTP</name>
        <dbReference type="ChEBI" id="CHEBI:37565"/>
    </ligand>
</feature>
<gene>
    <name evidence="8 11" type="primary">purA</name>
    <name evidence="11" type="ORF">TTHT_1293</name>
</gene>
<dbReference type="PANTHER" id="PTHR11846:SF0">
    <property type="entry name" value="ADENYLOSUCCINATE SYNTHETASE"/>
    <property type="match status" value="1"/>
</dbReference>
<feature type="binding site" description="in other chain" evidence="8">
    <location>
        <begin position="14"/>
        <end position="17"/>
    </location>
    <ligand>
        <name>IMP</name>
        <dbReference type="ChEBI" id="CHEBI:58053"/>
        <note>ligand shared between dimeric partners</note>
    </ligand>
</feature>
<dbReference type="GO" id="GO:0046040">
    <property type="term" value="P:IMP metabolic process"/>
    <property type="evidence" value="ECO:0007669"/>
    <property type="project" value="TreeGrafter"/>
</dbReference>
<feature type="binding site" evidence="8">
    <location>
        <begin position="333"/>
        <end position="335"/>
    </location>
    <ligand>
        <name>GTP</name>
        <dbReference type="ChEBI" id="CHEBI:37565"/>
    </ligand>
</feature>
<dbReference type="UniPathway" id="UPA00075">
    <property type="reaction ID" value="UER00335"/>
</dbReference>
<comment type="pathway">
    <text evidence="8 10">Purine metabolism; AMP biosynthesis via de novo pathway; AMP from IMP: step 1/2.</text>
</comment>
<keyword evidence="4 8" id="KW-0547">Nucleotide-binding</keyword>
<name>A0A7R6PXX5_9BACT</name>
<comment type="catalytic activity">
    <reaction evidence="8 10">
        <text>IMP + L-aspartate + GTP = N(6)-(1,2-dicarboxyethyl)-AMP + GDP + phosphate + 2 H(+)</text>
        <dbReference type="Rhea" id="RHEA:15753"/>
        <dbReference type="ChEBI" id="CHEBI:15378"/>
        <dbReference type="ChEBI" id="CHEBI:29991"/>
        <dbReference type="ChEBI" id="CHEBI:37565"/>
        <dbReference type="ChEBI" id="CHEBI:43474"/>
        <dbReference type="ChEBI" id="CHEBI:57567"/>
        <dbReference type="ChEBI" id="CHEBI:58053"/>
        <dbReference type="ChEBI" id="CHEBI:58189"/>
        <dbReference type="EC" id="6.3.4.4"/>
    </reaction>
</comment>
<dbReference type="Gene3D" id="3.90.170.10">
    <property type="entry name" value="Adenylosuccinate Synthetase, subunit A, domain 3"/>
    <property type="match status" value="1"/>
</dbReference>
<feature type="binding site" evidence="8">
    <location>
        <begin position="301"/>
        <end position="307"/>
    </location>
    <ligand>
        <name>substrate</name>
    </ligand>
</feature>
<dbReference type="GO" id="GO:0004019">
    <property type="term" value="F:adenylosuccinate synthase activity"/>
    <property type="evidence" value="ECO:0007669"/>
    <property type="project" value="UniProtKB-UniRule"/>
</dbReference>
<keyword evidence="8" id="KW-0963">Cytoplasm</keyword>
<comment type="subunit">
    <text evidence="1 8">Homodimer.</text>
</comment>
<keyword evidence="5 8" id="KW-0658">Purine biosynthesis</keyword>
<evidence type="ECO:0000256" key="8">
    <source>
        <dbReference type="HAMAP-Rule" id="MF_00011"/>
    </source>
</evidence>
<feature type="active site" description="Proton acceptor" evidence="8">
    <location>
        <position position="14"/>
    </location>
</feature>
<keyword evidence="2 8" id="KW-0436">Ligase</keyword>
<accession>A0A7R6PXX5</accession>
<feature type="binding site" description="in other chain" evidence="8">
    <location>
        <position position="226"/>
    </location>
    <ligand>
        <name>IMP</name>
        <dbReference type="ChEBI" id="CHEBI:58053"/>
        <note>ligand shared between dimeric partners</note>
    </ligand>
</feature>
<evidence type="ECO:0000256" key="10">
    <source>
        <dbReference type="RuleBase" id="RU000520"/>
    </source>
</evidence>
<dbReference type="InterPro" id="IPR033128">
    <property type="entry name" value="Adenylosuccin_syn_Lys_AS"/>
</dbReference>
<keyword evidence="3 8" id="KW-0479">Metal-binding</keyword>
<keyword evidence="6 8" id="KW-0460">Magnesium</keyword>
<feature type="binding site" evidence="8">
    <location>
        <position position="145"/>
    </location>
    <ligand>
        <name>IMP</name>
        <dbReference type="ChEBI" id="CHEBI:58053"/>
        <note>ligand shared between dimeric partners</note>
    </ligand>
</feature>
<dbReference type="InterPro" id="IPR018220">
    <property type="entry name" value="Adenylosuccin_syn_GTP-bd"/>
</dbReference>
<dbReference type="GO" id="GO:0044208">
    <property type="term" value="P:'de novo' AMP biosynthetic process"/>
    <property type="evidence" value="ECO:0007669"/>
    <property type="project" value="UniProtKB-UniRule"/>
</dbReference>
<dbReference type="InterPro" id="IPR042111">
    <property type="entry name" value="Adenylosuccinate_synth_dom3"/>
</dbReference>
<dbReference type="NCBIfam" id="TIGR00184">
    <property type="entry name" value="purA"/>
    <property type="match status" value="1"/>
</dbReference>
<dbReference type="HAMAP" id="MF_00011">
    <property type="entry name" value="Adenylosucc_synth"/>
    <property type="match status" value="1"/>
</dbReference>
<dbReference type="InterPro" id="IPR001114">
    <property type="entry name" value="Adenylosuccinate_synthetase"/>
</dbReference>
<dbReference type="AlphaFoldDB" id="A0A7R6PXX5"/>
<dbReference type="SMART" id="SM00788">
    <property type="entry name" value="Adenylsucc_synt"/>
    <property type="match status" value="1"/>
</dbReference>
<evidence type="ECO:0000256" key="5">
    <source>
        <dbReference type="ARBA" id="ARBA00022755"/>
    </source>
</evidence>
<feature type="binding site" description="in other chain" evidence="8">
    <location>
        <begin position="39"/>
        <end position="42"/>
    </location>
    <ligand>
        <name>IMP</name>
        <dbReference type="ChEBI" id="CHEBI:58053"/>
        <note>ligand shared between dimeric partners</note>
    </ligand>
</feature>
<evidence type="ECO:0000313" key="11">
    <source>
        <dbReference type="EMBL" id="BBB32810.1"/>
    </source>
</evidence>
<feature type="binding site" evidence="8">
    <location>
        <begin position="415"/>
        <end position="417"/>
    </location>
    <ligand>
        <name>GTP</name>
        <dbReference type="ChEBI" id="CHEBI:37565"/>
    </ligand>
</feature>
<dbReference type="Pfam" id="PF00709">
    <property type="entry name" value="Adenylsucc_synt"/>
    <property type="match status" value="1"/>
</dbReference>
<keyword evidence="12" id="KW-1185">Reference proteome</keyword>